<feature type="non-terminal residue" evidence="1">
    <location>
        <position position="1"/>
    </location>
</feature>
<dbReference type="EMBL" id="BARV01026005">
    <property type="protein sequence ID" value="GAI36015.1"/>
    <property type="molecule type" value="Genomic_DNA"/>
</dbReference>
<evidence type="ECO:0000313" key="1">
    <source>
        <dbReference type="EMBL" id="GAI36015.1"/>
    </source>
</evidence>
<reference evidence="1" key="1">
    <citation type="journal article" date="2014" name="Front. Microbiol.">
        <title>High frequency of phylogenetically diverse reductive dehalogenase-homologous genes in deep subseafloor sedimentary metagenomes.</title>
        <authorList>
            <person name="Kawai M."/>
            <person name="Futagami T."/>
            <person name="Toyoda A."/>
            <person name="Takaki Y."/>
            <person name="Nishi S."/>
            <person name="Hori S."/>
            <person name="Arai W."/>
            <person name="Tsubouchi T."/>
            <person name="Morono Y."/>
            <person name="Uchiyama I."/>
            <person name="Ito T."/>
            <person name="Fujiyama A."/>
            <person name="Inagaki F."/>
            <person name="Takami H."/>
        </authorList>
    </citation>
    <scope>NUCLEOTIDE SEQUENCE</scope>
    <source>
        <strain evidence="1">Expedition CK06-06</strain>
    </source>
</reference>
<proteinExistence type="predicted"/>
<name>X1PAI9_9ZZZZ</name>
<protein>
    <recommendedName>
        <fullName evidence="2">Glycosyl hydrolase family 32 N-terminal domain-containing protein</fullName>
    </recommendedName>
</protein>
<evidence type="ECO:0008006" key="2">
    <source>
        <dbReference type="Google" id="ProtNLM"/>
    </source>
</evidence>
<comment type="caution">
    <text evidence="1">The sequence shown here is derived from an EMBL/GenBank/DDBJ whole genome shotgun (WGS) entry which is preliminary data.</text>
</comment>
<sequence length="211" mass="24300">DAGPSAISCPSNIIYNPKDGYYYVMFYMVRKHRQDAGTGIMRTKTLDDPKSWRAWNGSDFTVQFINPYQNPDADPAEHTCQPVSQREILYMSNGLTFNTYFNKFILVGHAGSGYTMQDRGVPGFYYSLSDDLIHWTPRKLIMAIQFPPWVIPPAGGNPEDAPCLTYVSLIDPEDTSRNFEITGQRPYLYYVRVNQTYPRERQLVRIPIEFD</sequence>
<organism evidence="1">
    <name type="scientific">marine sediment metagenome</name>
    <dbReference type="NCBI Taxonomy" id="412755"/>
    <lineage>
        <taxon>unclassified sequences</taxon>
        <taxon>metagenomes</taxon>
        <taxon>ecological metagenomes</taxon>
    </lineage>
</organism>
<accession>X1PAI9</accession>
<dbReference type="AlphaFoldDB" id="X1PAI9"/>
<gene>
    <name evidence="1" type="ORF">S06H3_42103</name>
</gene>